<comment type="caution">
    <text evidence="2">The sequence shown here is derived from an EMBL/GenBank/DDBJ whole genome shotgun (WGS) entry which is preliminary data.</text>
</comment>
<gene>
    <name evidence="2" type="ORF">TorRG33x02_176950</name>
</gene>
<keyword evidence="3" id="KW-1185">Reference proteome</keyword>
<evidence type="ECO:0000313" key="3">
    <source>
        <dbReference type="Proteomes" id="UP000237000"/>
    </source>
</evidence>
<protein>
    <submittedName>
        <fullName evidence="2">Tyrosine-protein kinase</fullName>
    </submittedName>
</protein>
<dbReference type="AlphaFoldDB" id="A0A2P5ELU1"/>
<dbReference type="InterPro" id="IPR011009">
    <property type="entry name" value="Kinase-like_dom_sf"/>
</dbReference>
<dbReference type="Proteomes" id="UP000237000">
    <property type="component" value="Unassembled WGS sequence"/>
</dbReference>
<evidence type="ECO:0000256" key="1">
    <source>
        <dbReference type="SAM" id="MobiDB-lite"/>
    </source>
</evidence>
<dbReference type="GO" id="GO:0016020">
    <property type="term" value="C:membrane"/>
    <property type="evidence" value="ECO:0007669"/>
    <property type="project" value="TreeGrafter"/>
</dbReference>
<evidence type="ECO:0000313" key="2">
    <source>
        <dbReference type="EMBL" id="PON86501.1"/>
    </source>
</evidence>
<dbReference type="Gene3D" id="1.10.510.10">
    <property type="entry name" value="Transferase(Phosphotransferase) domain 1"/>
    <property type="match status" value="1"/>
</dbReference>
<dbReference type="SUPFAM" id="SSF56112">
    <property type="entry name" value="Protein kinase-like (PK-like)"/>
    <property type="match status" value="1"/>
</dbReference>
<dbReference type="GO" id="GO:0016301">
    <property type="term" value="F:kinase activity"/>
    <property type="evidence" value="ECO:0007669"/>
    <property type="project" value="UniProtKB-KW"/>
</dbReference>
<keyword evidence="2" id="KW-0808">Transferase</keyword>
<accession>A0A2P5ELU1</accession>
<dbReference type="STRING" id="63057.A0A2P5ELU1"/>
<name>A0A2P5ELU1_TREOI</name>
<dbReference type="EMBL" id="JXTC01000131">
    <property type="protein sequence ID" value="PON86501.1"/>
    <property type="molecule type" value="Genomic_DNA"/>
</dbReference>
<organism evidence="2 3">
    <name type="scientific">Trema orientale</name>
    <name type="common">Charcoal tree</name>
    <name type="synonym">Celtis orientalis</name>
    <dbReference type="NCBI Taxonomy" id="63057"/>
    <lineage>
        <taxon>Eukaryota</taxon>
        <taxon>Viridiplantae</taxon>
        <taxon>Streptophyta</taxon>
        <taxon>Embryophyta</taxon>
        <taxon>Tracheophyta</taxon>
        <taxon>Spermatophyta</taxon>
        <taxon>Magnoliopsida</taxon>
        <taxon>eudicotyledons</taxon>
        <taxon>Gunneridae</taxon>
        <taxon>Pentapetalae</taxon>
        <taxon>rosids</taxon>
        <taxon>fabids</taxon>
        <taxon>Rosales</taxon>
        <taxon>Cannabaceae</taxon>
        <taxon>Trema</taxon>
    </lineage>
</organism>
<sequence>MLCGFVEYGMGSNVSAEGDVYSFGILLLEMFTGKRPTDNDFDETMNLNQLVTMALPERVMEIVARGLITEGEQEQEATSSSNTSRQTRRSKIQRQCVLSMLRIGVMCSEGSTSKRMKIKDALKGLLAIKNMLLKDGKQRN</sequence>
<dbReference type="InParanoid" id="A0A2P5ELU1"/>
<dbReference type="InterPro" id="IPR051564">
    <property type="entry name" value="LRR_receptor-like_kinase"/>
</dbReference>
<keyword evidence="2" id="KW-0418">Kinase</keyword>
<dbReference type="PANTHER" id="PTHR48055">
    <property type="entry name" value="LEUCINE-RICH REPEAT RECEPTOR PROTEIN KINASE EMS1"/>
    <property type="match status" value="1"/>
</dbReference>
<dbReference type="PANTHER" id="PTHR48055:SF57">
    <property type="entry name" value="PROTEIN KINASE DOMAIN-CONTAINING PROTEIN"/>
    <property type="match status" value="1"/>
</dbReference>
<proteinExistence type="predicted"/>
<feature type="region of interest" description="Disordered" evidence="1">
    <location>
        <begin position="71"/>
        <end position="91"/>
    </location>
</feature>
<reference evidence="3" key="1">
    <citation type="submission" date="2016-06" db="EMBL/GenBank/DDBJ databases">
        <title>Parallel loss of symbiosis genes in relatives of nitrogen-fixing non-legume Parasponia.</title>
        <authorList>
            <person name="Van Velzen R."/>
            <person name="Holmer R."/>
            <person name="Bu F."/>
            <person name="Rutten L."/>
            <person name="Van Zeijl A."/>
            <person name="Liu W."/>
            <person name="Santuari L."/>
            <person name="Cao Q."/>
            <person name="Sharma T."/>
            <person name="Shen D."/>
            <person name="Roswanjaya Y."/>
            <person name="Wardhani T."/>
            <person name="Kalhor M.S."/>
            <person name="Jansen J."/>
            <person name="Van den Hoogen J."/>
            <person name="Gungor B."/>
            <person name="Hartog M."/>
            <person name="Hontelez J."/>
            <person name="Verver J."/>
            <person name="Yang W.-C."/>
            <person name="Schijlen E."/>
            <person name="Repin R."/>
            <person name="Schilthuizen M."/>
            <person name="Schranz E."/>
            <person name="Heidstra R."/>
            <person name="Miyata K."/>
            <person name="Fedorova E."/>
            <person name="Kohlen W."/>
            <person name="Bisseling T."/>
            <person name="Smit S."/>
            <person name="Geurts R."/>
        </authorList>
    </citation>
    <scope>NUCLEOTIDE SEQUENCE [LARGE SCALE GENOMIC DNA]</scope>
    <source>
        <strain evidence="3">cv. RG33-2</strain>
    </source>
</reference>
<dbReference type="OrthoDB" id="1103805at2759"/>